<keyword evidence="1" id="KW-0645">Protease</keyword>
<reference evidence="9 10" key="1">
    <citation type="submission" date="2018-07" db="EMBL/GenBank/DDBJ databases">
        <title>Venubactetium sediminum gen. nov., sp. nov., isolated from a marine solar saltern.</title>
        <authorList>
            <person name="Wang S."/>
        </authorList>
    </citation>
    <scope>NUCLEOTIDE SEQUENCE [LARGE SCALE GENOMIC DNA]</scope>
    <source>
        <strain evidence="9 10">WD2A32</strain>
    </source>
</reference>
<dbReference type="Gene3D" id="3.40.140.10">
    <property type="entry name" value="Cytidine Deaminase, domain 2"/>
    <property type="match status" value="1"/>
</dbReference>
<dbReference type="InterPro" id="IPR020891">
    <property type="entry name" value="UPF0758_CS"/>
</dbReference>
<protein>
    <submittedName>
        <fullName evidence="9">JAB domain-containing protein</fullName>
    </submittedName>
</protein>
<dbReference type="NCBIfam" id="NF000642">
    <property type="entry name" value="PRK00024.1"/>
    <property type="match status" value="1"/>
</dbReference>
<evidence type="ECO:0000313" key="9">
    <source>
        <dbReference type="EMBL" id="RDD60783.1"/>
    </source>
</evidence>
<dbReference type="InterPro" id="IPR010994">
    <property type="entry name" value="RuvA_2-like"/>
</dbReference>
<proteinExistence type="inferred from homology"/>
<comment type="similarity">
    <text evidence="6">Belongs to the UPF0758 family.</text>
</comment>
<dbReference type="GO" id="GO:0008237">
    <property type="term" value="F:metallopeptidase activity"/>
    <property type="evidence" value="ECO:0007669"/>
    <property type="project" value="UniProtKB-KW"/>
</dbReference>
<evidence type="ECO:0000256" key="6">
    <source>
        <dbReference type="RuleBase" id="RU003797"/>
    </source>
</evidence>
<feature type="compositionally biased region" description="Polar residues" evidence="7">
    <location>
        <begin position="31"/>
        <end position="50"/>
    </location>
</feature>
<dbReference type="InterPro" id="IPR037518">
    <property type="entry name" value="MPN"/>
</dbReference>
<keyword evidence="10" id="KW-1185">Reference proteome</keyword>
<evidence type="ECO:0000259" key="8">
    <source>
        <dbReference type="PROSITE" id="PS50249"/>
    </source>
</evidence>
<dbReference type="InterPro" id="IPR001405">
    <property type="entry name" value="UPF0758"/>
</dbReference>
<name>A0A369T634_9PROT</name>
<dbReference type="Pfam" id="PF04002">
    <property type="entry name" value="RadC"/>
    <property type="match status" value="1"/>
</dbReference>
<feature type="domain" description="MPN" evidence="8">
    <location>
        <begin position="154"/>
        <end position="276"/>
    </location>
</feature>
<feature type="region of interest" description="Disordered" evidence="7">
    <location>
        <begin position="1"/>
        <end position="56"/>
    </location>
</feature>
<dbReference type="PANTHER" id="PTHR30471">
    <property type="entry name" value="DNA REPAIR PROTEIN RADC"/>
    <property type="match status" value="1"/>
</dbReference>
<keyword evidence="5" id="KW-0482">Metalloprotease</keyword>
<sequence length="276" mass="29847">MAVRCSPTRRRGGTSRPIPAKARPVAPGENNPGSTDNRPANLTRNQSKSDVATKPHYLGHRARLRERLVEKGGEALSDYEVLEILLFAGNPRGDTKPLAKALLREFGSFAAVLAADPGKLGASKGMGIGAVAALKAAQEAARRMTREQAMERPVIASWEKLLSYCRVAMAEEPVEQFRLLFLDRKNKLIADEAQGRGTVDHTPVYPREVVKRALELGASAVILVHNHPSGDPTPSKADVQMTKAIVEAAKPLGIQVHDHVIIARAGHTSFKSRGLL</sequence>
<dbReference type="GO" id="GO:0006508">
    <property type="term" value="P:proteolysis"/>
    <property type="evidence" value="ECO:0007669"/>
    <property type="project" value="UniProtKB-KW"/>
</dbReference>
<dbReference type="SUPFAM" id="SSF47781">
    <property type="entry name" value="RuvA domain 2-like"/>
    <property type="match status" value="1"/>
</dbReference>
<dbReference type="GO" id="GO:0046872">
    <property type="term" value="F:metal ion binding"/>
    <property type="evidence" value="ECO:0007669"/>
    <property type="project" value="UniProtKB-KW"/>
</dbReference>
<dbReference type="SUPFAM" id="SSF102712">
    <property type="entry name" value="JAB1/MPN domain"/>
    <property type="match status" value="1"/>
</dbReference>
<dbReference type="InterPro" id="IPR046778">
    <property type="entry name" value="UPF0758_N"/>
</dbReference>
<evidence type="ECO:0000256" key="1">
    <source>
        <dbReference type="ARBA" id="ARBA00022670"/>
    </source>
</evidence>
<keyword evidence="4" id="KW-0862">Zinc</keyword>
<dbReference type="InterPro" id="IPR025657">
    <property type="entry name" value="RadC_JAB"/>
</dbReference>
<dbReference type="EMBL" id="QPMH01000020">
    <property type="protein sequence ID" value="RDD60783.1"/>
    <property type="molecule type" value="Genomic_DNA"/>
</dbReference>
<evidence type="ECO:0000256" key="5">
    <source>
        <dbReference type="ARBA" id="ARBA00023049"/>
    </source>
</evidence>
<dbReference type="NCBIfam" id="TIGR00608">
    <property type="entry name" value="radc"/>
    <property type="match status" value="1"/>
</dbReference>
<keyword evidence="2" id="KW-0479">Metal-binding</keyword>
<keyword evidence="3" id="KW-0378">Hydrolase</keyword>
<comment type="caution">
    <text evidence="9">The sequence shown here is derived from an EMBL/GenBank/DDBJ whole genome shotgun (WGS) entry which is preliminary data.</text>
</comment>
<evidence type="ECO:0000256" key="7">
    <source>
        <dbReference type="SAM" id="MobiDB-lite"/>
    </source>
</evidence>
<evidence type="ECO:0000256" key="3">
    <source>
        <dbReference type="ARBA" id="ARBA00022801"/>
    </source>
</evidence>
<gene>
    <name evidence="9" type="ORF">DRB17_16435</name>
</gene>
<dbReference type="Pfam" id="PF20582">
    <property type="entry name" value="UPF0758_N"/>
    <property type="match status" value="1"/>
</dbReference>
<dbReference type="CDD" id="cd08071">
    <property type="entry name" value="MPN_DUF2466"/>
    <property type="match status" value="1"/>
</dbReference>
<dbReference type="PROSITE" id="PS01302">
    <property type="entry name" value="UPF0758"/>
    <property type="match status" value="1"/>
</dbReference>
<dbReference type="Proteomes" id="UP000253941">
    <property type="component" value="Unassembled WGS sequence"/>
</dbReference>
<dbReference type="AlphaFoldDB" id="A0A369T634"/>
<evidence type="ECO:0000313" key="10">
    <source>
        <dbReference type="Proteomes" id="UP000253941"/>
    </source>
</evidence>
<evidence type="ECO:0000256" key="4">
    <source>
        <dbReference type="ARBA" id="ARBA00022833"/>
    </source>
</evidence>
<dbReference type="PROSITE" id="PS50249">
    <property type="entry name" value="MPN"/>
    <property type="match status" value="1"/>
</dbReference>
<accession>A0A369T634</accession>
<organism evidence="9 10">
    <name type="scientific">Ferruginivarius sediminum</name>
    <dbReference type="NCBI Taxonomy" id="2661937"/>
    <lineage>
        <taxon>Bacteria</taxon>
        <taxon>Pseudomonadati</taxon>
        <taxon>Pseudomonadota</taxon>
        <taxon>Alphaproteobacteria</taxon>
        <taxon>Rhodospirillales</taxon>
        <taxon>Rhodospirillaceae</taxon>
        <taxon>Ferruginivarius</taxon>
    </lineage>
</organism>
<evidence type="ECO:0000256" key="2">
    <source>
        <dbReference type="ARBA" id="ARBA00022723"/>
    </source>
</evidence>
<dbReference type="PANTHER" id="PTHR30471:SF3">
    <property type="entry name" value="UPF0758 PROTEIN YEES-RELATED"/>
    <property type="match status" value="1"/>
</dbReference>